<evidence type="ECO:0000256" key="7">
    <source>
        <dbReference type="ARBA" id="ARBA00023128"/>
    </source>
</evidence>
<name>A0A5Q4BPZ3_9PEZI</name>
<evidence type="ECO:0000256" key="2">
    <source>
        <dbReference type="ARBA" id="ARBA00007255"/>
    </source>
</evidence>
<keyword evidence="4 10" id="KW-0479">Metal-binding</keyword>
<sequence>MNVDLVDLVFLTRSQPPASISSSSVPSSSAIDYEKHTMPDPNNDAAAAAGAPETCPAREAWLQHARAANPAETHPHPPHPVVSSVGIPPTQSQSWTQSLLSLTPFSSSSLSSSSSSSSSPASDNTSTPPSALSASSTAEACPVDHKSREAWLAQARAASVAANPHVHPADQQTPSKSLDQAPSQPSRSWTQSLKSYIPFASPSSSATQDAPNPVRSSTTKSGLDTEREVSTIPRTATSAYPGDSRPSNHEQETGADEATGNWIYPSQKMFFDAMKRKGHDTRAADMATVVPIHNAVNERAWKEIKVWEQPYLEGTACDGPTLHSFLGLSTNMSPKARINTLLGYTPPFDRHDWIIDRCGVQVEYVIDFYAGRPDAHGKPSFYLDVRPKLNSWEGVKMRALRGVGLS</sequence>
<comment type="subcellular location">
    <subcellularLocation>
        <location evidence="1 10">Mitochondrion inner membrane</location>
    </subcellularLocation>
</comment>
<comment type="caution">
    <text evidence="12">The sequence shown here is derived from an EMBL/GenBank/DDBJ whole genome shotgun (WGS) entry which is preliminary data.</text>
</comment>
<feature type="compositionally biased region" description="Low complexity" evidence="11">
    <location>
        <begin position="81"/>
        <end position="96"/>
    </location>
</feature>
<organism evidence="12 13">
    <name type="scientific">Colletotrichum shisoi</name>
    <dbReference type="NCBI Taxonomy" id="2078593"/>
    <lineage>
        <taxon>Eukaryota</taxon>
        <taxon>Fungi</taxon>
        <taxon>Dikarya</taxon>
        <taxon>Ascomycota</taxon>
        <taxon>Pezizomycotina</taxon>
        <taxon>Sordariomycetes</taxon>
        <taxon>Hypocreomycetidae</taxon>
        <taxon>Glomerellales</taxon>
        <taxon>Glomerellaceae</taxon>
        <taxon>Colletotrichum</taxon>
        <taxon>Colletotrichum destructivum species complex</taxon>
    </lineage>
</organism>
<dbReference type="OrthoDB" id="4243at2759"/>
<dbReference type="EC" id="4.4.1.17" evidence="10"/>
<evidence type="ECO:0000256" key="3">
    <source>
        <dbReference type="ARBA" id="ARBA00022617"/>
    </source>
</evidence>
<evidence type="ECO:0000256" key="8">
    <source>
        <dbReference type="ARBA" id="ARBA00023136"/>
    </source>
</evidence>
<evidence type="ECO:0000256" key="4">
    <source>
        <dbReference type="ARBA" id="ARBA00022723"/>
    </source>
</evidence>
<evidence type="ECO:0000256" key="10">
    <source>
        <dbReference type="RuleBase" id="RU363130"/>
    </source>
</evidence>
<evidence type="ECO:0000313" key="13">
    <source>
        <dbReference type="Proteomes" id="UP000326340"/>
    </source>
</evidence>
<dbReference type="Pfam" id="PF01265">
    <property type="entry name" value="Cyto_heme_lyase"/>
    <property type="match status" value="1"/>
</dbReference>
<feature type="compositionally biased region" description="Low complexity" evidence="11">
    <location>
        <begin position="109"/>
        <end position="138"/>
    </location>
</feature>
<accession>A0A5Q4BPZ3</accession>
<feature type="compositionally biased region" description="Low complexity" evidence="11">
    <location>
        <begin position="16"/>
        <end position="29"/>
    </location>
</feature>
<dbReference type="PROSITE" id="PS00822">
    <property type="entry name" value="CYTO_HEME_LYASE_2"/>
    <property type="match status" value="1"/>
</dbReference>
<evidence type="ECO:0000256" key="1">
    <source>
        <dbReference type="ARBA" id="ARBA00004273"/>
    </source>
</evidence>
<dbReference type="InterPro" id="IPR000511">
    <property type="entry name" value="Holocyt_c/c1_synthase"/>
</dbReference>
<evidence type="ECO:0000256" key="9">
    <source>
        <dbReference type="ARBA" id="ARBA00023239"/>
    </source>
</evidence>
<dbReference type="AlphaFoldDB" id="A0A5Q4BPZ3"/>
<feature type="compositionally biased region" description="Polar residues" evidence="11">
    <location>
        <begin position="170"/>
        <end position="194"/>
    </location>
</feature>
<evidence type="ECO:0000256" key="6">
    <source>
        <dbReference type="ARBA" id="ARBA00023004"/>
    </source>
</evidence>
<dbReference type="Proteomes" id="UP000326340">
    <property type="component" value="Unassembled WGS sequence"/>
</dbReference>
<dbReference type="EMBL" id="PUHP01000689">
    <property type="protein sequence ID" value="TQN68484.1"/>
    <property type="molecule type" value="Genomic_DNA"/>
</dbReference>
<feature type="region of interest" description="Disordered" evidence="11">
    <location>
        <begin position="68"/>
        <end position="96"/>
    </location>
</feature>
<feature type="region of interest" description="Disordered" evidence="11">
    <location>
        <begin position="16"/>
        <end position="53"/>
    </location>
</feature>
<proteinExistence type="inferred from homology"/>
<keyword evidence="5 10" id="KW-0999">Mitochondrion inner membrane</keyword>
<dbReference type="PANTHER" id="PTHR12743">
    <property type="entry name" value="CYTOCHROME C1 HEME LYASE"/>
    <property type="match status" value="1"/>
</dbReference>
<dbReference type="GO" id="GO:0046872">
    <property type="term" value="F:metal ion binding"/>
    <property type="evidence" value="ECO:0007669"/>
    <property type="project" value="UniProtKB-KW"/>
</dbReference>
<dbReference type="PANTHER" id="PTHR12743:SF0">
    <property type="entry name" value="HOLOCYTOCHROME C-TYPE SYNTHASE"/>
    <property type="match status" value="1"/>
</dbReference>
<comment type="catalytic activity">
    <reaction evidence="10">
        <text>holo-[cytochrome c] = apo-[cytochrome c] + heme b</text>
        <dbReference type="Rhea" id="RHEA:22648"/>
        <dbReference type="Rhea" id="RHEA-COMP:10725"/>
        <dbReference type="Rhea" id="RHEA-COMP:10726"/>
        <dbReference type="ChEBI" id="CHEBI:29950"/>
        <dbReference type="ChEBI" id="CHEBI:60344"/>
        <dbReference type="ChEBI" id="CHEBI:83739"/>
        <dbReference type="EC" id="4.4.1.17"/>
    </reaction>
</comment>
<evidence type="ECO:0000313" key="12">
    <source>
        <dbReference type="EMBL" id="TQN68484.1"/>
    </source>
</evidence>
<feature type="region of interest" description="Disordered" evidence="11">
    <location>
        <begin position="155"/>
        <end position="259"/>
    </location>
</feature>
<dbReference type="GO" id="GO:0004408">
    <property type="term" value="F:holocytochrome-c synthase activity"/>
    <property type="evidence" value="ECO:0007669"/>
    <property type="project" value="UniProtKB-EC"/>
</dbReference>
<keyword evidence="13" id="KW-1185">Reference proteome</keyword>
<keyword evidence="8 10" id="KW-0472">Membrane</keyword>
<keyword evidence="9 10" id="KW-0456">Lyase</keyword>
<dbReference type="PROSITE" id="PS00821">
    <property type="entry name" value="CYTO_HEME_LYASE_1"/>
    <property type="match status" value="1"/>
</dbReference>
<dbReference type="GO" id="GO:0005743">
    <property type="term" value="C:mitochondrial inner membrane"/>
    <property type="evidence" value="ECO:0007669"/>
    <property type="project" value="UniProtKB-SubCell"/>
</dbReference>
<keyword evidence="7 10" id="KW-0496">Mitochondrion</keyword>
<feature type="region of interest" description="Disordered" evidence="11">
    <location>
        <begin position="109"/>
        <end position="141"/>
    </location>
</feature>
<comment type="function">
    <text evidence="10">Lyase that catalyzes the covalent linking of the heme group to the cytochrome C apoprotein to produce the mature functional cytochrome.</text>
</comment>
<keyword evidence="3 10" id="KW-0349">Heme</keyword>
<evidence type="ECO:0000256" key="5">
    <source>
        <dbReference type="ARBA" id="ARBA00022792"/>
    </source>
</evidence>
<comment type="similarity">
    <text evidence="2 10">Belongs to the cytochrome c-type heme lyase family.</text>
</comment>
<evidence type="ECO:0000256" key="11">
    <source>
        <dbReference type="SAM" id="MobiDB-lite"/>
    </source>
</evidence>
<keyword evidence="6 10" id="KW-0408">Iron</keyword>
<protein>
    <recommendedName>
        <fullName evidence="10">Holocytochrome c-type synthase</fullName>
        <ecNumber evidence="10">4.4.1.17</ecNumber>
    </recommendedName>
</protein>
<reference evidence="12 13" key="1">
    <citation type="journal article" date="2019" name="Sci. Rep.">
        <title>Colletotrichum shisoi sp. nov., an anthracnose pathogen of Perilla frutescens in Japan: molecular phylogenetic, morphological and genomic evidence.</title>
        <authorList>
            <person name="Gan P."/>
            <person name="Tsushima A."/>
            <person name="Hiroyama R."/>
            <person name="Narusaka M."/>
            <person name="Takano Y."/>
            <person name="Narusaka Y."/>
            <person name="Kawaradani M."/>
            <person name="Damm U."/>
            <person name="Shirasu K."/>
        </authorList>
    </citation>
    <scope>NUCLEOTIDE SEQUENCE [LARGE SCALE GENOMIC DNA]</scope>
    <source>
        <strain evidence="12 13">PG-2018a</strain>
    </source>
</reference>
<feature type="compositionally biased region" description="Polar residues" evidence="11">
    <location>
        <begin position="201"/>
        <end position="222"/>
    </location>
</feature>
<gene>
    <name evidence="12" type="ORF">CSHISOI_06949</name>
</gene>